<dbReference type="EMBL" id="CAJNOI010000105">
    <property type="protein sequence ID" value="CAF1068233.1"/>
    <property type="molecule type" value="Genomic_DNA"/>
</dbReference>
<evidence type="ECO:0000313" key="4">
    <source>
        <dbReference type="EMBL" id="CAF1416077.1"/>
    </source>
</evidence>
<dbReference type="Pfam" id="PF01571">
    <property type="entry name" value="GCV_T"/>
    <property type="match status" value="1"/>
</dbReference>
<dbReference type="Gene3D" id="3.50.50.60">
    <property type="entry name" value="FAD/NAD(P)-binding domain"/>
    <property type="match status" value="1"/>
</dbReference>
<comment type="caution">
    <text evidence="3">The sequence shown here is derived from an EMBL/GenBank/DDBJ whole genome shotgun (WGS) entry which is preliminary data.</text>
</comment>
<dbReference type="EMBL" id="CAJNOM010000399">
    <property type="protein sequence ID" value="CAF1416077.1"/>
    <property type="molecule type" value="Genomic_DNA"/>
</dbReference>
<proteinExistence type="predicted"/>
<evidence type="ECO:0000313" key="6">
    <source>
        <dbReference type="Proteomes" id="UP000663832"/>
    </source>
</evidence>
<dbReference type="PANTHER" id="PTHR13847">
    <property type="entry name" value="SARCOSINE DEHYDROGENASE-RELATED"/>
    <property type="match status" value="1"/>
</dbReference>
<organism evidence="3 7">
    <name type="scientific">Adineta steineri</name>
    <dbReference type="NCBI Taxonomy" id="433720"/>
    <lineage>
        <taxon>Eukaryota</taxon>
        <taxon>Metazoa</taxon>
        <taxon>Spiralia</taxon>
        <taxon>Gnathifera</taxon>
        <taxon>Rotifera</taxon>
        <taxon>Eurotatoria</taxon>
        <taxon>Bdelloidea</taxon>
        <taxon>Adinetida</taxon>
        <taxon>Adinetidae</taxon>
        <taxon>Adineta</taxon>
    </lineage>
</organism>
<keyword evidence="6" id="KW-1185">Reference proteome</keyword>
<dbReference type="InterPro" id="IPR027266">
    <property type="entry name" value="TrmE/GcvT-like"/>
</dbReference>
<evidence type="ECO:0000313" key="5">
    <source>
        <dbReference type="EMBL" id="CAF1437515.1"/>
    </source>
</evidence>
<evidence type="ECO:0000313" key="3">
    <source>
        <dbReference type="EMBL" id="CAF1068233.1"/>
    </source>
</evidence>
<feature type="domain" description="FAD dependent oxidoreductase central" evidence="2">
    <location>
        <begin position="106"/>
        <end position="148"/>
    </location>
</feature>
<gene>
    <name evidence="3" type="ORF">BJG266_LOCUS19558</name>
    <name evidence="4" type="ORF">QVE165_LOCUS37885</name>
    <name evidence="5" type="ORF">QVE165_LOCUS39383</name>
</gene>
<dbReference type="InterPro" id="IPR036188">
    <property type="entry name" value="FAD/NAD-bd_sf"/>
</dbReference>
<dbReference type="AlphaFoldDB" id="A0A814LQE1"/>
<dbReference type="SUPFAM" id="SSF103025">
    <property type="entry name" value="Folate-binding domain"/>
    <property type="match status" value="1"/>
</dbReference>
<dbReference type="Proteomes" id="UP000663877">
    <property type="component" value="Unassembled WGS sequence"/>
</dbReference>
<dbReference type="PANTHER" id="PTHR13847:SF193">
    <property type="entry name" value="PYRUVATE DEHYDROGENASE PHOSPHATASE REGULATORY SUBUNIT, MITOCHONDRIAL"/>
    <property type="match status" value="1"/>
</dbReference>
<dbReference type="InterPro" id="IPR032503">
    <property type="entry name" value="FAO_M"/>
</dbReference>
<dbReference type="EMBL" id="CAJNOM010000436">
    <property type="protein sequence ID" value="CAF1437515.1"/>
    <property type="molecule type" value="Genomic_DNA"/>
</dbReference>
<evidence type="ECO:0000259" key="2">
    <source>
        <dbReference type="Pfam" id="PF16350"/>
    </source>
</evidence>
<dbReference type="Proteomes" id="UP000663832">
    <property type="component" value="Unassembled WGS sequence"/>
</dbReference>
<feature type="domain" description="GCVT N-terminal" evidence="1">
    <location>
        <begin position="150"/>
        <end position="234"/>
    </location>
</feature>
<dbReference type="Gene3D" id="3.30.1360.120">
    <property type="entry name" value="Probable tRNA modification gtpase trme, domain 1"/>
    <property type="match status" value="1"/>
</dbReference>
<evidence type="ECO:0000259" key="1">
    <source>
        <dbReference type="Pfam" id="PF01571"/>
    </source>
</evidence>
<protein>
    <submittedName>
        <fullName evidence="3">Uncharacterized protein</fullName>
    </submittedName>
</protein>
<dbReference type="Pfam" id="PF16350">
    <property type="entry name" value="FAO_M"/>
    <property type="match status" value="1"/>
</dbReference>
<dbReference type="OrthoDB" id="429143at2759"/>
<dbReference type="InterPro" id="IPR006222">
    <property type="entry name" value="GCVT_N"/>
</dbReference>
<dbReference type="GO" id="GO:0005759">
    <property type="term" value="C:mitochondrial matrix"/>
    <property type="evidence" value="ECO:0007669"/>
    <property type="project" value="TreeGrafter"/>
</dbReference>
<evidence type="ECO:0000313" key="7">
    <source>
        <dbReference type="Proteomes" id="UP000663877"/>
    </source>
</evidence>
<sequence length="301" mass="34201">MYLKDGLWLPNDFMVDPIPLALTFAQEILTEQQHCILSNTIKRCPILAESECERFITGADSFTPDSRLIMNESVEIDNYFVASGSNGHSIALAGGVGKYIAELIHNGNTNLSTWSVDIRRFMRLHTNERFLQDRLREIPGKQYSLKYPAYGEVLGYERPIFFKTDEAGKSTFGKARWFNTVKKEYNACRKSIAVIDMTSFTIYKLESANQSVVDFLQMFYANNIDKPIGTVVHTGIFLLASPTSQSTRNMKWLKTHVPEDTSIFLSDVTSLYTALDVIGPKAKYLLSQLSDEHFNDFTRLN</sequence>
<reference evidence="3" key="1">
    <citation type="submission" date="2021-02" db="EMBL/GenBank/DDBJ databases">
        <authorList>
            <person name="Nowell W R."/>
        </authorList>
    </citation>
    <scope>NUCLEOTIDE SEQUENCE</scope>
</reference>
<name>A0A814LQE1_9BILA</name>
<accession>A0A814LQE1</accession>
<dbReference type="Gene3D" id="3.30.9.10">
    <property type="entry name" value="D-Amino Acid Oxidase, subunit A, domain 2"/>
    <property type="match status" value="1"/>
</dbReference>